<feature type="signal peptide" evidence="2">
    <location>
        <begin position="1"/>
        <end position="23"/>
    </location>
</feature>
<evidence type="ECO:0000256" key="2">
    <source>
        <dbReference type="SAM" id="SignalP"/>
    </source>
</evidence>
<accession>A0A1M5S2B5</accession>
<evidence type="ECO:0000256" key="1">
    <source>
        <dbReference type="ARBA" id="ARBA00006987"/>
    </source>
</evidence>
<gene>
    <name evidence="3" type="ORF">SAMN05443248_4453</name>
</gene>
<feature type="chain" id="PRO_5013110344" evidence="2">
    <location>
        <begin position="24"/>
        <end position="324"/>
    </location>
</feature>
<comment type="similarity">
    <text evidence="1">Belongs to the UPF0065 (bug) family.</text>
</comment>
<organism evidence="3 4">
    <name type="scientific">Bradyrhizobium erythrophlei</name>
    <dbReference type="NCBI Taxonomy" id="1437360"/>
    <lineage>
        <taxon>Bacteria</taxon>
        <taxon>Pseudomonadati</taxon>
        <taxon>Pseudomonadota</taxon>
        <taxon>Alphaproteobacteria</taxon>
        <taxon>Hyphomicrobiales</taxon>
        <taxon>Nitrobacteraceae</taxon>
        <taxon>Bradyrhizobium</taxon>
    </lineage>
</organism>
<dbReference type="InterPro" id="IPR005064">
    <property type="entry name" value="BUG"/>
</dbReference>
<reference evidence="3 4" key="1">
    <citation type="submission" date="2016-11" db="EMBL/GenBank/DDBJ databases">
        <authorList>
            <person name="Jaros S."/>
            <person name="Januszkiewicz K."/>
            <person name="Wedrychowicz H."/>
        </authorList>
    </citation>
    <scope>NUCLEOTIDE SEQUENCE [LARGE SCALE GENOMIC DNA]</scope>
    <source>
        <strain evidence="3 4">GAS138</strain>
    </source>
</reference>
<dbReference type="CDD" id="cd07012">
    <property type="entry name" value="PBP2_Bug_TTT"/>
    <property type="match status" value="1"/>
</dbReference>
<dbReference type="PANTHER" id="PTHR42928:SF5">
    <property type="entry name" value="BLR1237 PROTEIN"/>
    <property type="match status" value="1"/>
</dbReference>
<evidence type="ECO:0000313" key="3">
    <source>
        <dbReference type="EMBL" id="SHH32624.1"/>
    </source>
</evidence>
<dbReference type="OrthoDB" id="8443386at2"/>
<keyword evidence="3" id="KW-0675">Receptor</keyword>
<dbReference type="AlphaFoldDB" id="A0A1M5S2B5"/>
<evidence type="ECO:0000313" key="4">
    <source>
        <dbReference type="Proteomes" id="UP000189796"/>
    </source>
</evidence>
<dbReference type="PIRSF" id="PIRSF017082">
    <property type="entry name" value="YflP"/>
    <property type="match status" value="1"/>
</dbReference>
<keyword evidence="2" id="KW-0732">Signal</keyword>
<dbReference type="InterPro" id="IPR042100">
    <property type="entry name" value="Bug_dom1"/>
</dbReference>
<proteinExistence type="inferred from homology"/>
<dbReference type="Proteomes" id="UP000189796">
    <property type="component" value="Chromosome I"/>
</dbReference>
<dbReference type="PANTHER" id="PTHR42928">
    <property type="entry name" value="TRICARBOXYLATE-BINDING PROTEIN"/>
    <property type="match status" value="1"/>
</dbReference>
<name>A0A1M5S2B5_9BRAD</name>
<dbReference type="Pfam" id="PF03401">
    <property type="entry name" value="TctC"/>
    <property type="match status" value="1"/>
</dbReference>
<dbReference type="RefSeq" id="WP_079603242.1">
    <property type="nucleotide sequence ID" value="NZ_LT670817.1"/>
</dbReference>
<dbReference type="Gene3D" id="3.40.190.150">
    <property type="entry name" value="Bordetella uptake gene, domain 1"/>
    <property type="match status" value="1"/>
</dbReference>
<dbReference type="Gene3D" id="3.40.190.10">
    <property type="entry name" value="Periplasmic binding protein-like II"/>
    <property type="match status" value="1"/>
</dbReference>
<dbReference type="EMBL" id="LT670817">
    <property type="protein sequence ID" value="SHH32624.1"/>
    <property type="molecule type" value="Genomic_DNA"/>
</dbReference>
<dbReference type="SUPFAM" id="SSF53850">
    <property type="entry name" value="Periplasmic binding protein-like II"/>
    <property type="match status" value="1"/>
</dbReference>
<protein>
    <submittedName>
        <fullName evidence="3">Tripartite-type tricarboxylate transporter, receptor component TctC</fullName>
    </submittedName>
</protein>
<sequence length="324" mass="34339">MRIVKFVSTLAMATVLSAGAVRAQDAPYPSRPVMLVVPFAAGGGVDIAGRIIAAALSKKLSATFVVENRPGAGGSVASNFVARAAPDGYTLFVGAPGPMTVAPALFPDEKVDPITQFDPIILFANMPGIVVTRNELGVSNMRELVALSKSQPGKLTMASAGSGSILQLMGEYLQDQLGFKWTHVPYKGSSPALAALMAKQVDVMVDVVPTAAPYVRSKDLKAIAVTIPNRSSQLPDVPTLSEAGYQGFNMGSWMALMAPKGTPPEIVTKLNQVLNDALTTQEMQDHLKTMGAEPEGGAPQRVTERLQEELPRWKKIVETAGLRN</sequence>